<dbReference type="AlphaFoldDB" id="A0A940PW30"/>
<comment type="caution">
    <text evidence="1">The sequence shown here is derived from an EMBL/GenBank/DDBJ whole genome shotgun (WGS) entry which is preliminary data.</text>
</comment>
<dbReference type="InterPro" id="IPR050793">
    <property type="entry name" value="CMP-NeuNAc_synthase"/>
</dbReference>
<dbReference type="PANTHER" id="PTHR21485:SF3">
    <property type="entry name" value="N-ACYLNEURAMINATE CYTIDYLYLTRANSFERASE"/>
    <property type="match status" value="1"/>
</dbReference>
<dbReference type="InterPro" id="IPR003329">
    <property type="entry name" value="Cytidylyl_trans"/>
</dbReference>
<accession>A0A940PW30</accession>
<evidence type="ECO:0000313" key="1">
    <source>
        <dbReference type="EMBL" id="MBP1326226.1"/>
    </source>
</evidence>
<dbReference type="Proteomes" id="UP000675163">
    <property type="component" value="Unassembled WGS sequence"/>
</dbReference>
<dbReference type="InterPro" id="IPR029044">
    <property type="entry name" value="Nucleotide-diphossugar_trans"/>
</dbReference>
<keyword evidence="1" id="KW-0808">Transferase</keyword>
<organism evidence="1 2">
    <name type="scientific">Leucobacter exalbidus</name>
    <dbReference type="NCBI Taxonomy" id="662960"/>
    <lineage>
        <taxon>Bacteria</taxon>
        <taxon>Bacillati</taxon>
        <taxon>Actinomycetota</taxon>
        <taxon>Actinomycetes</taxon>
        <taxon>Micrococcales</taxon>
        <taxon>Microbacteriaceae</taxon>
        <taxon>Leucobacter</taxon>
    </lineage>
</organism>
<dbReference type="EMBL" id="JAFIDA010000001">
    <property type="protein sequence ID" value="MBP1326226.1"/>
    <property type="molecule type" value="Genomic_DNA"/>
</dbReference>
<gene>
    <name evidence="1" type="ORF">JOF28_001458</name>
</gene>
<dbReference type="RefSeq" id="WP_209705172.1">
    <property type="nucleotide sequence ID" value="NZ_JAFIDA010000001.1"/>
</dbReference>
<evidence type="ECO:0000313" key="2">
    <source>
        <dbReference type="Proteomes" id="UP000675163"/>
    </source>
</evidence>
<dbReference type="EC" id="2.7.7.43" evidence="1"/>
<protein>
    <submittedName>
        <fullName evidence="1">N-acylneuraminate cytidylyltransferase</fullName>
        <ecNumber evidence="1">2.7.7.43</ecNumber>
    </submittedName>
</protein>
<keyword evidence="2" id="KW-1185">Reference proteome</keyword>
<dbReference type="CDD" id="cd02513">
    <property type="entry name" value="CMP-NeuAc_Synthase"/>
    <property type="match status" value="1"/>
</dbReference>
<dbReference type="Gene3D" id="3.90.550.10">
    <property type="entry name" value="Spore Coat Polysaccharide Biosynthesis Protein SpsA, Chain A"/>
    <property type="match status" value="1"/>
</dbReference>
<reference evidence="1" key="1">
    <citation type="submission" date="2021-02" db="EMBL/GenBank/DDBJ databases">
        <title>Sequencing the genomes of 1000 actinobacteria strains.</title>
        <authorList>
            <person name="Klenk H.-P."/>
        </authorList>
    </citation>
    <scope>NUCLEOTIDE SEQUENCE</scope>
    <source>
        <strain evidence="1">DSM 22850</strain>
    </source>
</reference>
<keyword evidence="1" id="KW-0548">Nucleotidyltransferase</keyword>
<proteinExistence type="predicted"/>
<name>A0A940PW30_9MICO</name>
<sequence length="240" mass="26092">MTQKILCVIPVRGGSKGVPGKNARPLAGKPLLTWSIEQALAATANLEVIVSTDDEALAEIARQAGASVPFMRPAELAQDATQTEPVIEHAIAHCTAEGRRPDAVMLLQATSPVRLPDTLDRAVQQFLETGVDSLVGVVPQTPFFWHPAAPGETSATAEYDPAHRPLRQDLRATDYFYRETGSLYLTRTEIYEREHNRIGGKVGLFVMDEAEGIDIDTLVDLRIAEQVLGDLHGIANGEFV</sequence>
<dbReference type="Pfam" id="PF02348">
    <property type="entry name" value="CTP_transf_3"/>
    <property type="match status" value="1"/>
</dbReference>
<dbReference type="SUPFAM" id="SSF53448">
    <property type="entry name" value="Nucleotide-diphospho-sugar transferases"/>
    <property type="match status" value="1"/>
</dbReference>
<dbReference type="PANTHER" id="PTHR21485">
    <property type="entry name" value="HAD SUPERFAMILY MEMBERS CMAS AND KDSC"/>
    <property type="match status" value="1"/>
</dbReference>
<dbReference type="GO" id="GO:0008781">
    <property type="term" value="F:N-acylneuraminate cytidylyltransferase activity"/>
    <property type="evidence" value="ECO:0007669"/>
    <property type="project" value="UniProtKB-EC"/>
</dbReference>